<name>A0AAW3WI79_CLOBE</name>
<accession>A0AAW3WI79</accession>
<reference evidence="1" key="1">
    <citation type="submission" date="2020-04" db="EMBL/GenBank/DDBJ databases">
        <authorList>
            <person name="Brown S."/>
        </authorList>
    </citation>
    <scope>NUCLEOTIDE SEQUENCE</scope>
    <source>
        <strain evidence="1">DJ015</strain>
    </source>
</reference>
<dbReference type="AlphaFoldDB" id="A0AAW3WI79"/>
<comment type="caution">
    <text evidence="1">The sequence shown here is derived from an EMBL/GenBank/DDBJ whole genome shotgun (WGS) entry which is preliminary data.</text>
</comment>
<dbReference type="EMBL" id="JABAGV010000470">
    <property type="protein sequence ID" value="MBC2478457.1"/>
    <property type="molecule type" value="Genomic_DNA"/>
</dbReference>
<evidence type="ECO:0000313" key="1">
    <source>
        <dbReference type="EMBL" id="MBC2478457.1"/>
    </source>
</evidence>
<evidence type="ECO:0000313" key="2">
    <source>
        <dbReference type="Proteomes" id="UP001194098"/>
    </source>
</evidence>
<proteinExistence type="predicted"/>
<reference evidence="1" key="2">
    <citation type="journal article" date="2022" name="Nat. Biotechnol.">
        <title>Carbon-negative production of acetone and isopropanol by gas fermentation at industrial pilot scale.</title>
        <authorList>
            <person name="Liew F.E."/>
            <person name="Nogle R."/>
            <person name="Abdalla T."/>
            <person name="Rasor B.J."/>
            <person name="Canter C."/>
            <person name="Jensen R.O."/>
            <person name="Wang L."/>
            <person name="Strutz J."/>
            <person name="Chirania P."/>
            <person name="De Tissera S."/>
            <person name="Mueller A.P."/>
            <person name="Ruan Z."/>
            <person name="Gao A."/>
            <person name="Tran L."/>
            <person name="Engle N.L."/>
            <person name="Bromley J.C."/>
            <person name="Daniell J."/>
            <person name="Conrado R."/>
            <person name="Tschaplinski T.J."/>
            <person name="Giannone R.J."/>
            <person name="Hettich R.L."/>
            <person name="Karim A.S."/>
            <person name="Simpson S.D."/>
            <person name="Brown S.D."/>
            <person name="Leang C."/>
            <person name="Jewett M.C."/>
            <person name="Kopke M."/>
        </authorList>
    </citation>
    <scope>NUCLEOTIDE SEQUENCE</scope>
    <source>
        <strain evidence="1">DJ015</strain>
    </source>
</reference>
<feature type="non-terminal residue" evidence="1">
    <location>
        <position position="1"/>
    </location>
</feature>
<protein>
    <submittedName>
        <fullName evidence="1">Virion structural protein</fullName>
    </submittedName>
</protein>
<gene>
    <name evidence="1" type="ORF">HGI39_28080</name>
</gene>
<sequence length="347" mass="39382">IKEDTSMIGFSYTEGIRWVTDDDTLYLNLKLTLKSENNSNYVVIKGAPKTNETANPILHKVIVSDDLGLLQIIELNRELVGTLVIPFSSQKVKYVTLELIQTEFVSTQVCRQYGINIDPTRVSKYDSDDLQGYVEVEAPLQSIELLGLKYDKRNRRTIYPTTADTENFLDDAYVKAQLFYNTISSDGNLIKREPVNANRYSIGISAVDVRYRKYVKIGTYISKTFTASNPIKQLIFNSEDYIPNSFNNYVPATGNINDFIQYSISFDNGGEWHRIYPRHKASSGSCTIIVNSDSAVLNRNPNITYVDMLTSPSSFIIKIELSRPEDIIDETPIVYNYNLDISGKESF</sequence>
<dbReference type="Proteomes" id="UP001194098">
    <property type="component" value="Unassembled WGS sequence"/>
</dbReference>
<organism evidence="1 2">
    <name type="scientific">Clostridium beijerinckii</name>
    <name type="common">Clostridium MP</name>
    <dbReference type="NCBI Taxonomy" id="1520"/>
    <lineage>
        <taxon>Bacteria</taxon>
        <taxon>Bacillati</taxon>
        <taxon>Bacillota</taxon>
        <taxon>Clostridia</taxon>
        <taxon>Eubacteriales</taxon>
        <taxon>Clostridiaceae</taxon>
        <taxon>Clostridium</taxon>
    </lineage>
</organism>